<dbReference type="SMART" id="SM00079">
    <property type="entry name" value="PBPe"/>
    <property type="match status" value="1"/>
</dbReference>
<feature type="signal peptide" evidence="26">
    <location>
        <begin position="1"/>
        <end position="30"/>
    </location>
</feature>
<dbReference type="GO" id="GO:0004972">
    <property type="term" value="F:NMDA glutamate receptor activity"/>
    <property type="evidence" value="ECO:0007669"/>
    <property type="project" value="UniProtKB-ARBA"/>
</dbReference>
<evidence type="ECO:0000256" key="15">
    <source>
        <dbReference type="ARBA" id="ARBA00023257"/>
    </source>
</evidence>
<comment type="similarity">
    <text evidence="22">Belongs to the glutamate-gated ion channel (TC 1.A.10.1) family. NR2C/GRIN2C subfamily.</text>
</comment>
<evidence type="ECO:0000256" key="17">
    <source>
        <dbReference type="ARBA" id="ARBA00023303"/>
    </source>
</evidence>
<dbReference type="SUPFAM" id="SSF53822">
    <property type="entry name" value="Periplasmic binding protein-like I"/>
    <property type="match status" value="1"/>
</dbReference>
<reference evidence="29" key="3">
    <citation type="submission" date="2025-08" db="UniProtKB">
        <authorList>
            <consortium name="Ensembl"/>
        </authorList>
    </citation>
    <scope>IDENTIFICATION</scope>
</reference>
<dbReference type="OMA" id="DIYVEHQ"/>
<feature type="transmembrane region" description="Helical" evidence="26">
    <location>
        <begin position="829"/>
        <end position="851"/>
    </location>
</feature>
<evidence type="ECO:0000256" key="21">
    <source>
        <dbReference type="ARBA" id="ARBA00036634"/>
    </source>
</evidence>
<evidence type="ECO:0000256" key="6">
    <source>
        <dbReference type="ARBA" id="ARBA00022837"/>
    </source>
</evidence>
<evidence type="ECO:0000256" key="3">
    <source>
        <dbReference type="ARBA" id="ARBA00022553"/>
    </source>
</evidence>
<dbReference type="Gene3D" id="3.40.190.10">
    <property type="entry name" value="Periplasmic binding protein-like II"/>
    <property type="match status" value="3"/>
</dbReference>
<keyword evidence="4 26" id="KW-0812">Transmembrane</keyword>
<dbReference type="FunFam" id="3.40.50.2300:FF:000020">
    <property type="entry name" value="Glutamate receptor ionotropic, NMDA 2B, putative"/>
    <property type="match status" value="1"/>
</dbReference>
<dbReference type="FunFam" id="3.40.190.10:FF:000026">
    <property type="entry name" value="Glutamate ionotropic receptor NMDA type subunit 2A"/>
    <property type="match status" value="1"/>
</dbReference>
<dbReference type="Gene3D" id="3.40.50.2300">
    <property type="match status" value="2"/>
</dbReference>
<evidence type="ECO:0000259" key="28">
    <source>
        <dbReference type="SMART" id="SM00918"/>
    </source>
</evidence>
<evidence type="ECO:0000256" key="25">
    <source>
        <dbReference type="PIRSR" id="PIRSR601508-3"/>
    </source>
</evidence>
<keyword evidence="10 26" id="KW-0406">Ion transport</keyword>
<feature type="binding site" evidence="23">
    <location>
        <position position="527"/>
    </location>
    <ligand>
        <name>L-glutamate</name>
        <dbReference type="ChEBI" id="CHEBI:29985"/>
    </ligand>
</feature>
<dbReference type="GeneTree" id="ENSGT00940000156964"/>
<feature type="disulfide bond" evidence="25">
    <location>
        <begin position="754"/>
        <end position="809"/>
    </location>
</feature>
<dbReference type="FunFam" id="3.40.190.10:FF:000007">
    <property type="entry name" value="Putative glutamate receptor ionotropic NMDA 2B"/>
    <property type="match status" value="1"/>
</dbReference>
<dbReference type="InterPro" id="IPR019594">
    <property type="entry name" value="Glu/Gly-bd"/>
</dbReference>
<dbReference type="CDD" id="cd06378">
    <property type="entry name" value="PBP1_iGluR_NMDA_NR2"/>
    <property type="match status" value="1"/>
</dbReference>
<keyword evidence="30" id="KW-1185">Reference proteome</keyword>
<evidence type="ECO:0000256" key="5">
    <source>
        <dbReference type="ARBA" id="ARBA00022729"/>
    </source>
</evidence>
<evidence type="ECO:0000256" key="12">
    <source>
        <dbReference type="ARBA" id="ARBA00023157"/>
    </source>
</evidence>
<dbReference type="Proteomes" id="UP000265100">
    <property type="component" value="Chromosome 4"/>
</dbReference>
<feature type="chain" id="PRO_5044043610" description="Glutamate receptor" evidence="26">
    <location>
        <begin position="31"/>
        <end position="1249"/>
    </location>
</feature>
<dbReference type="InterPro" id="IPR001320">
    <property type="entry name" value="Iontro_rcpt_C"/>
</dbReference>
<keyword evidence="8 26" id="KW-1133">Transmembrane helix</keyword>
<dbReference type="InterPro" id="IPR001508">
    <property type="entry name" value="Iono_Glu_rcpt_met"/>
</dbReference>
<evidence type="ECO:0000256" key="11">
    <source>
        <dbReference type="ARBA" id="ARBA00023136"/>
    </source>
</evidence>
<evidence type="ECO:0000256" key="22">
    <source>
        <dbReference type="ARBA" id="ARBA00060923"/>
    </source>
</evidence>
<keyword evidence="13 26" id="KW-0675">Receptor</keyword>
<evidence type="ECO:0000256" key="4">
    <source>
        <dbReference type="ARBA" id="ARBA00022692"/>
    </source>
</evidence>
<keyword evidence="2 26" id="KW-1003">Cell membrane</keyword>
<feature type="site" description="Interaction with the cone snail toxin Con-ikot-ikot" evidence="24">
    <location>
        <position position="704"/>
    </location>
</feature>
<keyword evidence="17 26" id="KW-0407">Ion channel</keyword>
<dbReference type="PANTHER" id="PTHR18966">
    <property type="entry name" value="IONOTROPIC GLUTAMATE RECEPTOR"/>
    <property type="match status" value="1"/>
</dbReference>
<name>A0A3P8QIJ9_ASTCA</name>
<evidence type="ECO:0000256" key="19">
    <source>
        <dbReference type="ARBA" id="ARBA00034430"/>
    </source>
</evidence>
<dbReference type="GO" id="GO:0017146">
    <property type="term" value="C:NMDA selective glutamate receptor complex"/>
    <property type="evidence" value="ECO:0007669"/>
    <property type="project" value="UniProtKB-ARBA"/>
</dbReference>
<evidence type="ECO:0000256" key="13">
    <source>
        <dbReference type="ARBA" id="ARBA00023170"/>
    </source>
</evidence>
<evidence type="ECO:0000313" key="30">
    <source>
        <dbReference type="Proteomes" id="UP000265100"/>
    </source>
</evidence>
<keyword evidence="5 26" id="KW-0732">Signal</keyword>
<dbReference type="InterPro" id="IPR001828">
    <property type="entry name" value="ANF_lig-bd_rcpt"/>
</dbReference>
<proteinExistence type="inferred from homology"/>
<evidence type="ECO:0000313" key="29">
    <source>
        <dbReference type="Ensembl" id="ENSACLP00000029420.2"/>
    </source>
</evidence>
<evidence type="ECO:0000256" key="7">
    <source>
        <dbReference type="ARBA" id="ARBA00022842"/>
    </source>
</evidence>
<dbReference type="GO" id="GO:0098655">
    <property type="term" value="P:monoatomic cation transmembrane transport"/>
    <property type="evidence" value="ECO:0007669"/>
    <property type="project" value="UniProtKB-ARBA"/>
</dbReference>
<evidence type="ECO:0000256" key="26">
    <source>
        <dbReference type="RuleBase" id="RU367118"/>
    </source>
</evidence>
<dbReference type="Pfam" id="PF01094">
    <property type="entry name" value="ANF_receptor"/>
    <property type="match status" value="1"/>
</dbReference>
<keyword evidence="14" id="KW-0325">Glycoprotein</keyword>
<comment type="catalytic activity">
    <reaction evidence="19">
        <text>K(+)(in) = K(+)(out)</text>
        <dbReference type="Rhea" id="RHEA:29463"/>
        <dbReference type="ChEBI" id="CHEBI:29103"/>
    </reaction>
</comment>
<evidence type="ECO:0000256" key="24">
    <source>
        <dbReference type="PIRSR" id="PIRSR601508-2"/>
    </source>
</evidence>
<keyword evidence="12 25" id="KW-1015">Disulfide bond</keyword>
<feature type="binding site" evidence="23">
    <location>
        <position position="698"/>
    </location>
    <ligand>
        <name>L-glutamate</name>
        <dbReference type="ChEBI" id="CHEBI:29985"/>
    </ligand>
</feature>
<reference evidence="29" key="4">
    <citation type="submission" date="2025-09" db="UniProtKB">
        <authorList>
            <consortium name="Ensembl"/>
        </authorList>
    </citation>
    <scope>IDENTIFICATION</scope>
</reference>
<keyword evidence="7" id="KW-0460">Magnesium</keyword>
<feature type="transmembrane region" description="Helical" evidence="26">
    <location>
        <begin position="640"/>
        <end position="663"/>
    </location>
</feature>
<feature type="domain" description="Ionotropic glutamate receptor L-glutamate and glycine-binding" evidence="28">
    <location>
        <begin position="459"/>
        <end position="511"/>
    </location>
</feature>
<accession>A0A3P8QIJ9</accession>
<dbReference type="Pfam" id="PF10613">
    <property type="entry name" value="Lig_chan-Glu_bd"/>
    <property type="match status" value="1"/>
</dbReference>
<keyword evidence="1 26" id="KW-0813">Transport</keyword>
<organism evidence="29 30">
    <name type="scientific">Astatotilapia calliptera</name>
    <name type="common">Eastern happy</name>
    <name type="synonym">Chromis callipterus</name>
    <dbReference type="NCBI Taxonomy" id="8154"/>
    <lineage>
        <taxon>Eukaryota</taxon>
        <taxon>Metazoa</taxon>
        <taxon>Chordata</taxon>
        <taxon>Craniata</taxon>
        <taxon>Vertebrata</taxon>
        <taxon>Euteleostomi</taxon>
        <taxon>Actinopterygii</taxon>
        <taxon>Neopterygii</taxon>
        <taxon>Teleostei</taxon>
        <taxon>Neoteleostei</taxon>
        <taxon>Acanthomorphata</taxon>
        <taxon>Ovalentaria</taxon>
        <taxon>Cichlomorphae</taxon>
        <taxon>Cichliformes</taxon>
        <taxon>Cichlidae</taxon>
        <taxon>African cichlids</taxon>
        <taxon>Pseudocrenilabrinae</taxon>
        <taxon>Haplochromini</taxon>
        <taxon>Astatotilapia</taxon>
    </lineage>
</organism>
<evidence type="ECO:0000256" key="16">
    <source>
        <dbReference type="ARBA" id="ARBA00023286"/>
    </source>
</evidence>
<dbReference type="Pfam" id="PF10565">
    <property type="entry name" value="NMDAR2_C"/>
    <property type="match status" value="1"/>
</dbReference>
<keyword evidence="15 26" id="KW-0628">Postsynaptic cell membrane</keyword>
<comment type="subcellular location">
    <subcellularLocation>
        <location evidence="18 26">Postsynaptic cell membrane</location>
        <topology evidence="18 26">Multi-pass membrane protein</topology>
    </subcellularLocation>
</comment>
<reference evidence="30" key="2">
    <citation type="submission" date="2023-03" db="EMBL/GenBank/DDBJ databases">
        <authorList>
            <consortium name="Wellcome Sanger Institute Data Sharing"/>
        </authorList>
    </citation>
    <scope>NUCLEOTIDE SEQUENCE [LARGE SCALE GENOMIC DNA]</scope>
</reference>
<feature type="binding site" evidence="23">
    <location>
        <position position="740"/>
    </location>
    <ligand>
        <name>L-glutamate</name>
        <dbReference type="ChEBI" id="CHEBI:29985"/>
    </ligand>
</feature>
<evidence type="ECO:0000256" key="8">
    <source>
        <dbReference type="ARBA" id="ARBA00022989"/>
    </source>
</evidence>
<evidence type="ECO:0000256" key="9">
    <source>
        <dbReference type="ARBA" id="ARBA00023018"/>
    </source>
</evidence>
<dbReference type="InterPro" id="IPR028082">
    <property type="entry name" value="Peripla_BP_I"/>
</dbReference>
<dbReference type="GO" id="GO:0043226">
    <property type="term" value="C:organelle"/>
    <property type="evidence" value="ECO:0007669"/>
    <property type="project" value="UniProtKB-ARBA"/>
</dbReference>
<dbReference type="InterPro" id="IPR018884">
    <property type="entry name" value="NMDAR2_C"/>
</dbReference>
<keyword evidence="11 26" id="KW-0472">Membrane</keyword>
<feature type="domain" description="Ionotropic glutamate receptor C-terminal" evidence="27">
    <location>
        <begin position="452"/>
        <end position="807"/>
    </location>
</feature>
<comment type="catalytic activity">
    <reaction evidence="21">
        <text>Ca(2+)(in) = Ca(2+)(out)</text>
        <dbReference type="Rhea" id="RHEA:29671"/>
        <dbReference type="ChEBI" id="CHEBI:29108"/>
    </reaction>
</comment>
<keyword evidence="16 26" id="KW-1071">Ligand-gated ion channel</keyword>
<comment type="catalytic activity">
    <reaction evidence="20">
        <text>Na(+)(in) = Na(+)(out)</text>
        <dbReference type="Rhea" id="RHEA:34963"/>
        <dbReference type="ChEBI" id="CHEBI:29101"/>
    </reaction>
</comment>
<reference evidence="29 30" key="1">
    <citation type="submission" date="2018-05" db="EMBL/GenBank/DDBJ databases">
        <authorList>
            <person name="Datahose"/>
        </authorList>
    </citation>
    <scope>NUCLEOTIDE SEQUENCE</scope>
</reference>
<dbReference type="STRING" id="8154.ENSACLP00000029420"/>
<dbReference type="OrthoDB" id="5984008at2759"/>
<evidence type="ECO:0000256" key="1">
    <source>
        <dbReference type="ARBA" id="ARBA00022448"/>
    </source>
</evidence>
<dbReference type="SUPFAM" id="SSF53850">
    <property type="entry name" value="Periplasmic binding protein-like II"/>
    <property type="match status" value="1"/>
</dbReference>
<keyword evidence="3" id="KW-0597">Phosphoprotein</keyword>
<evidence type="ECO:0000256" key="14">
    <source>
        <dbReference type="ARBA" id="ARBA00023180"/>
    </source>
</evidence>
<keyword evidence="9 26" id="KW-0770">Synapse</keyword>
<feature type="binding site" evidence="23">
    <location>
        <position position="522"/>
    </location>
    <ligand>
        <name>L-glutamate</name>
        <dbReference type="ChEBI" id="CHEBI:29985"/>
    </ligand>
</feature>
<evidence type="ECO:0000259" key="27">
    <source>
        <dbReference type="SMART" id="SM00079"/>
    </source>
</evidence>
<evidence type="ECO:0000256" key="20">
    <source>
        <dbReference type="ARBA" id="ARBA00036239"/>
    </source>
</evidence>
<comment type="function">
    <text evidence="26">Receptor for glutamate that functions as a ligand-gated ion channel in the central nervous system and plays an important role in excitatory synaptic transmission. L-glutamate acts as an excitatory neurotransmitter at many synapses in the central nervous system.</text>
</comment>
<evidence type="ECO:0000256" key="2">
    <source>
        <dbReference type="ARBA" id="ARBA00022475"/>
    </source>
</evidence>
<evidence type="ECO:0000256" key="10">
    <source>
        <dbReference type="ARBA" id="ARBA00023065"/>
    </source>
</evidence>
<dbReference type="SMART" id="SM00918">
    <property type="entry name" value="Lig_chan-Glu_bd"/>
    <property type="match status" value="1"/>
</dbReference>
<evidence type="ECO:0000256" key="18">
    <source>
        <dbReference type="ARBA" id="ARBA00034104"/>
    </source>
</evidence>
<keyword evidence="6" id="KW-0106">Calcium</keyword>
<dbReference type="AlphaFoldDB" id="A0A3P8QIJ9"/>
<dbReference type="GO" id="GO:0045211">
    <property type="term" value="C:postsynaptic membrane"/>
    <property type="evidence" value="ECO:0007669"/>
    <property type="project" value="UniProtKB-SubCell"/>
</dbReference>
<feature type="transmembrane region" description="Helical" evidence="26">
    <location>
        <begin position="565"/>
        <end position="585"/>
    </location>
</feature>
<dbReference type="Bgee" id="ENSACLG00000019920">
    <property type="expression patterns" value="Expressed in brain and 2 other cell types or tissues"/>
</dbReference>
<dbReference type="Ensembl" id="ENSACLT00000030114.2">
    <property type="protein sequence ID" value="ENSACLP00000029420.2"/>
    <property type="gene ID" value="ENSACLG00000019920.2"/>
</dbReference>
<feature type="site" description="Crucial to convey clamshell closure to channel opening" evidence="24">
    <location>
        <position position="671"/>
    </location>
</feature>
<dbReference type="InterPro" id="IPR015683">
    <property type="entry name" value="Ionotropic_Glu_rcpt"/>
</dbReference>
<dbReference type="PRINTS" id="PR00177">
    <property type="entry name" value="NMDARECEPTOR"/>
</dbReference>
<evidence type="ECO:0000256" key="23">
    <source>
        <dbReference type="PIRSR" id="PIRSR601508-1"/>
    </source>
</evidence>
<protein>
    <recommendedName>
        <fullName evidence="26">Glutamate receptor</fullName>
    </recommendedName>
</protein>
<feature type="binding site" evidence="23">
    <location>
        <position position="699"/>
    </location>
    <ligand>
        <name>L-glutamate</name>
        <dbReference type="ChEBI" id="CHEBI:29985"/>
    </ligand>
</feature>
<dbReference type="CDD" id="cd13718">
    <property type="entry name" value="PBP2_iGluR_NMDA_Nr2"/>
    <property type="match status" value="1"/>
</dbReference>
<dbReference type="Pfam" id="PF00060">
    <property type="entry name" value="Lig_chan"/>
    <property type="match status" value="1"/>
</dbReference>
<sequence length="1249" mass="139719">MGVRLGCWSDSPWWPPLLLLLFCAIPGCSCRPFGIPTPSVNVAVVFSGTAYQTEIKGRLSRENFMDLPLEVNPITVLVNNTNPRALLTRICDTLSTNRVHGVVFEDNVGSEAVAQILDFISTQTAVPIVGISGGSAVVLPHKGEGSNFLQLGSSIEQQINGMFKVMEEYNWDSFVVITSLYPGYEAYVDYIKSFTDTSYFIWDLQDVLTFDMSTDITNDIRARRLLQQIDAQVLLVYCSHEEAQYLFAMAGEVGLVGPDYIWIIPSLAVGNPDIPPPDSFPVGLISIITDRWRMSLRKRVRDGVAIVVKGVQSFRKQRGFVPEGHSDCHNPVKAVATNDTLFRHMLNVTWEHNDFSFNTHGYLVNPAMIIITLDRERQWDKVGTYEMGILQMRYPVWPRFGSYLEPVSDYRHLTVATLEERPFVIVEAVDPVTGTCVSNTVPCRRQSNKTETIVGHTEPYTKLCCKGFCIDILKKLSRTIKFSYDLYLVTNGKHGKLVRGIWNGMIGEVFYKRADMAIGSLTINEERSEIIDFSVPFVETGISVMVARSNGTVSPSAFLEPYSPAVWVMMFVMCLTVVAITVFVFEYCSPVGYNRSLVSAKDPGGPTFTIGKSVWLLWGIVFNNSVPVENPKGTTSKIMVLVWAFFAVIFLASYTANLAAFMIQEQYIDTVSGLSDKKFQKPQEQYPPFRFGTVPNGSTERNIRSNYPEMHAHMVKYNQKGVEDALNSLKTGKLDAFIYDAAVLNYMAGKDEGCKLVTIGSGKVFATTGYGIALQKDSRWKRPIDLALLQFLADGDTQKLQTVWLTGICRNEKKEVMSSKLDIDNMAGVFYMLLVAMGLSLLVFAWEHLLYWKLRHSVHKSERLDFLLAISRGIYSCFNGVESADHNGSIQSPDVTSNYTQANMLKMLKTAKDMVSSARVENSLDNATKTIENWSRRGADNVRAALPPRVTTTDMTHGRLAPLRRKFSYPPDCVSRRRRSHSYVFDAADPRVRGDYDGPQTCLAELRANHLLSNHASNAAAMPCTAGHYPSGSTSCNSCMKSYLEPDMDDIPLLGKDKLNRRASFLKATWGNDRIHQVDETKGDMPDLFPRVVVANPKPHKLYGSLGHNLSCYPLAAEPAYLDPAHMGSYPYKQKLKYSESTRLPSYREAILQNAAALRRSSSTVVHRHYSTYLNSYTDLPVYVGPLAQGPSQQMVYHNNMFGAYDGTGNREDPGSGPRDRRQVLVARRVNSPYVPKPWGRVSSLESEV</sequence>